<organism evidence="1 2">
    <name type="scientific">Serratia liquefaciens</name>
    <dbReference type="NCBI Taxonomy" id="614"/>
    <lineage>
        <taxon>Bacteria</taxon>
        <taxon>Pseudomonadati</taxon>
        <taxon>Pseudomonadota</taxon>
        <taxon>Gammaproteobacteria</taxon>
        <taxon>Enterobacterales</taxon>
        <taxon>Yersiniaceae</taxon>
        <taxon>Serratia</taxon>
    </lineage>
</organism>
<protein>
    <submittedName>
        <fullName evidence="1">DUF2313 domain-containing protein</fullName>
    </submittedName>
</protein>
<gene>
    <name evidence="1" type="ORF">I6I38_15235</name>
</gene>
<accession>A0ABX7CYP5</accession>
<evidence type="ECO:0000313" key="2">
    <source>
        <dbReference type="Proteomes" id="UP000595237"/>
    </source>
</evidence>
<name>A0ABX7CYP5_SERLI</name>
<dbReference type="Pfam" id="PF10076">
    <property type="entry name" value="Phage_Mu_Gp48"/>
    <property type="match status" value="1"/>
</dbReference>
<sequence>MSRYSEQDYAAALGALLPSGRAWPRGISTEHAAVLRALGRAYQRSDRDAVSLIAGAFPQTATVMLPEWEHTLGLPDECSACAADEVASVADRQRTVVARLISTGGLNRDYYIHVAAVLGYAITITQFRPAMCGMSVCCEPLNGEEWPFTWQINARHLKLKKARAGRAHCGDPVASWGNRQLECALGKIAPSHLRLIFNYV</sequence>
<keyword evidence="2" id="KW-1185">Reference proteome</keyword>
<reference evidence="1 2" key="1">
    <citation type="submission" date="2021-01" db="EMBL/GenBank/DDBJ databases">
        <title>FDA dAtabase for Regulatory Grade micrObial Sequences (FDA-ARGOS): Supporting development and validation of Infectious Disease Dx tests.</title>
        <authorList>
            <person name="Blissenbach B."/>
            <person name="Krut O."/>
            <person name="Tallon L."/>
            <person name="Sadzewicz L."/>
            <person name="Zhao X."/>
            <person name="Boylan J."/>
            <person name="Ott S."/>
            <person name="Bowen H."/>
            <person name="Vavikolanu K."/>
            <person name="Mehta A."/>
            <person name="Aluvathingal J."/>
            <person name="Nadendla S."/>
            <person name="Yan Y."/>
            <person name="Sichtig H."/>
        </authorList>
    </citation>
    <scope>NUCLEOTIDE SEQUENCE [LARGE SCALE GENOMIC DNA]</scope>
    <source>
        <strain evidence="1 2">FDAARGOS_1081</strain>
    </source>
</reference>
<dbReference type="Proteomes" id="UP000595237">
    <property type="component" value="Chromosome"/>
</dbReference>
<dbReference type="InterPro" id="IPR018755">
    <property type="entry name" value="Phage_Mu_Gp48"/>
</dbReference>
<dbReference type="RefSeq" id="WP_201895476.1">
    <property type="nucleotide sequence ID" value="NZ_CP068148.1"/>
</dbReference>
<dbReference type="EMBL" id="CP068148">
    <property type="protein sequence ID" value="QQU53686.1"/>
    <property type="molecule type" value="Genomic_DNA"/>
</dbReference>
<proteinExistence type="predicted"/>
<evidence type="ECO:0000313" key="1">
    <source>
        <dbReference type="EMBL" id="QQU53686.1"/>
    </source>
</evidence>